<dbReference type="EMBL" id="JANUCP010000004">
    <property type="protein sequence ID" value="MCS3919777.1"/>
    <property type="molecule type" value="Genomic_DNA"/>
</dbReference>
<evidence type="ECO:0000256" key="1">
    <source>
        <dbReference type="SAM" id="Phobius"/>
    </source>
</evidence>
<dbReference type="RefSeq" id="WP_259096610.1">
    <property type="nucleotide sequence ID" value="NZ_CP130454.1"/>
</dbReference>
<gene>
    <name evidence="2" type="ORF">M2350_002194</name>
</gene>
<protein>
    <submittedName>
        <fullName evidence="2">Uncharacterized protein</fullName>
    </submittedName>
</protein>
<evidence type="ECO:0000313" key="3">
    <source>
        <dbReference type="Proteomes" id="UP001204798"/>
    </source>
</evidence>
<keyword evidence="1" id="KW-0812">Transmembrane</keyword>
<accession>A0ABT2EP92</accession>
<dbReference type="Proteomes" id="UP001204798">
    <property type="component" value="Unassembled WGS sequence"/>
</dbReference>
<proteinExistence type="predicted"/>
<name>A0ABT2EP92_9BACT</name>
<reference evidence="2 3" key="1">
    <citation type="submission" date="2022-08" db="EMBL/GenBank/DDBJ databases">
        <title>Bacterial and archaeal communities from various locations to study Microbial Dark Matter (Phase II).</title>
        <authorList>
            <person name="Stepanauskas R."/>
        </authorList>
    </citation>
    <scope>NUCLEOTIDE SEQUENCE [LARGE SCALE GENOMIC DNA]</scope>
    <source>
        <strain evidence="2 3">PD1</strain>
    </source>
</reference>
<dbReference type="Gene3D" id="3.20.20.70">
    <property type="entry name" value="Aldolase class I"/>
    <property type="match status" value="1"/>
</dbReference>
<organism evidence="2 3">
    <name type="scientific">Candidatus Fervidibacter sacchari</name>
    <dbReference type="NCBI Taxonomy" id="1448929"/>
    <lineage>
        <taxon>Bacteria</taxon>
        <taxon>Candidatus Fervidibacterota</taxon>
        <taxon>Candidatus Fervidibacter</taxon>
    </lineage>
</organism>
<keyword evidence="3" id="KW-1185">Reference proteome</keyword>
<sequence>MRGATGTTSGTPSPSVVIKRSFLVMFVSPSRHSNFRSFACSVHSVELFYALGCDEDMRLNGNLLLFGLIVGLTAFALAKFSKNTRASSPFVTLENGFARISLDEAGNVVSIVDKSSGAELCADKRPFVVIIKDGKSFPPSACSFTKTRNGGRLVFRFANADVTVAIDVSVKRRYFAFKVAEVNGSGIGEIVFAQIYVRQAKNVSHMVGMIGDEQFSFCMRTLNLQTNVRVGGKPATLAAICYSNYGFTGAGVALVASPTNRLRNVLKEVVKNEGILHTPIGGPFALDAKENRLLYVFATISEHNVDEWISLAKKSGLSIIHFIGWGKSFGHYEPRNDLFPNGLVGMKKVVEKIHAAGLKAGLHVLTAFISPHDPYVTPIPDKRLAKRKTFTLAKPISEKDDAIFVNEKPEDMDVIWAYASRGNVLQIDDELVQYSGYSQEPPYRFFGCRWGAFGTKASPHEAGTKVYTFFLLRRIFTPTRIQPSLTR</sequence>
<dbReference type="InterPro" id="IPR017853">
    <property type="entry name" value="GH"/>
</dbReference>
<keyword evidence="1" id="KW-0472">Membrane</keyword>
<keyword evidence="1" id="KW-1133">Transmembrane helix</keyword>
<dbReference type="InterPro" id="IPR013785">
    <property type="entry name" value="Aldolase_TIM"/>
</dbReference>
<evidence type="ECO:0000313" key="2">
    <source>
        <dbReference type="EMBL" id="MCS3919777.1"/>
    </source>
</evidence>
<dbReference type="SUPFAM" id="SSF51445">
    <property type="entry name" value="(Trans)glycosidases"/>
    <property type="match status" value="1"/>
</dbReference>
<feature type="transmembrane region" description="Helical" evidence="1">
    <location>
        <begin position="59"/>
        <end position="78"/>
    </location>
</feature>
<comment type="caution">
    <text evidence="2">The sequence shown here is derived from an EMBL/GenBank/DDBJ whole genome shotgun (WGS) entry which is preliminary data.</text>
</comment>